<dbReference type="GO" id="GO:1901135">
    <property type="term" value="P:carbohydrate derivative metabolic process"/>
    <property type="evidence" value="ECO:0007669"/>
    <property type="project" value="InterPro"/>
</dbReference>
<dbReference type="InterPro" id="IPR050099">
    <property type="entry name" value="SIS_GmhA/DiaA_subfam"/>
</dbReference>
<comment type="caution">
    <text evidence="2">The sequence shown here is derived from an EMBL/GenBank/DDBJ whole genome shotgun (WGS) entry which is preliminary data.</text>
</comment>
<dbReference type="EMBL" id="JACJVP010000021">
    <property type="protein sequence ID" value="MBB6671448.1"/>
    <property type="molecule type" value="Genomic_DNA"/>
</dbReference>
<dbReference type="CDD" id="cd05013">
    <property type="entry name" value="SIS_RpiR"/>
    <property type="match status" value="1"/>
</dbReference>
<accession>A0A7X0RPU3</accession>
<feature type="domain" description="SIS" evidence="1">
    <location>
        <begin position="44"/>
        <end position="223"/>
    </location>
</feature>
<dbReference type="InterPro" id="IPR046348">
    <property type="entry name" value="SIS_dom_sf"/>
</dbReference>
<dbReference type="InterPro" id="IPR035472">
    <property type="entry name" value="RpiR-like_SIS"/>
</dbReference>
<dbReference type="Proteomes" id="UP000547209">
    <property type="component" value="Unassembled WGS sequence"/>
</dbReference>
<dbReference type="AlphaFoldDB" id="A0A7X0RPU3"/>
<gene>
    <name evidence="2" type="ORF">H7C19_12230</name>
</gene>
<dbReference type="PANTHER" id="PTHR30390">
    <property type="entry name" value="SEDOHEPTULOSE 7-PHOSPHATE ISOMERASE / DNAA INITIATOR-ASSOCIATING FACTOR FOR REPLICATION INITIATION"/>
    <property type="match status" value="1"/>
</dbReference>
<organism evidence="2 3">
    <name type="scientific">Cohnella nanjingensis</name>
    <dbReference type="NCBI Taxonomy" id="1387779"/>
    <lineage>
        <taxon>Bacteria</taxon>
        <taxon>Bacillati</taxon>
        <taxon>Bacillota</taxon>
        <taxon>Bacilli</taxon>
        <taxon>Bacillales</taxon>
        <taxon>Paenibacillaceae</taxon>
        <taxon>Cohnella</taxon>
    </lineage>
</organism>
<keyword evidence="3" id="KW-1185">Reference proteome</keyword>
<dbReference type="Gene3D" id="3.40.50.10490">
    <property type="entry name" value="Glucose-6-phosphate isomerase like protein, domain 1"/>
    <property type="match status" value="1"/>
</dbReference>
<proteinExistence type="predicted"/>
<dbReference type="PANTHER" id="PTHR30390:SF7">
    <property type="entry name" value="PHOSPHOHEPTOSE ISOMERASE"/>
    <property type="match status" value="1"/>
</dbReference>
<evidence type="ECO:0000313" key="2">
    <source>
        <dbReference type="EMBL" id="MBB6671448.1"/>
    </source>
</evidence>
<name>A0A7X0RPU3_9BACL</name>
<dbReference type="NCBIfam" id="NF002805">
    <property type="entry name" value="PRK02947.1"/>
    <property type="match status" value="1"/>
</dbReference>
<evidence type="ECO:0000313" key="3">
    <source>
        <dbReference type="Proteomes" id="UP000547209"/>
    </source>
</evidence>
<dbReference type="RefSeq" id="WP_185142931.1">
    <property type="nucleotide sequence ID" value="NZ_JACJVP010000021.1"/>
</dbReference>
<protein>
    <submittedName>
        <fullName evidence="2">SIS domain-containing protein</fullName>
    </submittedName>
</protein>
<evidence type="ECO:0000259" key="1">
    <source>
        <dbReference type="PROSITE" id="PS51464"/>
    </source>
</evidence>
<sequence>MNEISRGMDVTGRMPFKYLSVINGMLSRLAEEQGETMNAVASLLENRFRAGGVLHVFGSGHAGIVTEELFYRAGGWIPVNPIFADGMMLNTRPITKTTALERLHGYAEIVMEGVPLQNSDVLLVHSVSGRNALPIEIALWAKSKGIPVIALTSTVYSSAQGSRHRSGKRLYEIADYVLNNMAEVGDAAIELPKSRLRTGPTSTVIGIAILQAILAEVAERMENAGLRAPLFVSANIDGGEEANRLAMEPYKGRLSYLL</sequence>
<reference evidence="2 3" key="1">
    <citation type="submission" date="2020-08" db="EMBL/GenBank/DDBJ databases">
        <title>Cohnella phylogeny.</title>
        <authorList>
            <person name="Dunlap C."/>
        </authorList>
    </citation>
    <scope>NUCLEOTIDE SEQUENCE [LARGE SCALE GENOMIC DNA]</scope>
    <source>
        <strain evidence="2 3">DSM 28246</strain>
    </source>
</reference>
<dbReference type="Pfam" id="PF13580">
    <property type="entry name" value="SIS_2"/>
    <property type="match status" value="1"/>
</dbReference>
<dbReference type="InterPro" id="IPR001347">
    <property type="entry name" value="SIS_dom"/>
</dbReference>
<dbReference type="PROSITE" id="PS51464">
    <property type="entry name" value="SIS"/>
    <property type="match status" value="1"/>
</dbReference>
<dbReference type="GO" id="GO:0097367">
    <property type="term" value="F:carbohydrate derivative binding"/>
    <property type="evidence" value="ECO:0007669"/>
    <property type="project" value="InterPro"/>
</dbReference>
<dbReference type="SUPFAM" id="SSF53697">
    <property type="entry name" value="SIS domain"/>
    <property type="match status" value="1"/>
</dbReference>